<evidence type="ECO:0000256" key="1">
    <source>
        <dbReference type="ARBA" id="ARBA00022618"/>
    </source>
</evidence>
<feature type="domain" description="Sporulation regulator WhiA C-terminal" evidence="5">
    <location>
        <begin position="216"/>
        <end position="299"/>
    </location>
</feature>
<dbReference type="InterPro" id="IPR027434">
    <property type="entry name" value="Homing_endonucl"/>
</dbReference>
<comment type="similarity">
    <text evidence="4">Belongs to the WhiA family.</text>
</comment>
<dbReference type="InterPro" id="IPR039518">
    <property type="entry name" value="WhiA_LAGLIDADG_dom"/>
</dbReference>
<dbReference type="PANTHER" id="PTHR37307:SF1">
    <property type="entry name" value="CELL DIVISION PROTEIN WHIA-RELATED"/>
    <property type="match status" value="1"/>
</dbReference>
<dbReference type="SUPFAM" id="SSF55608">
    <property type="entry name" value="Homing endonucleases"/>
    <property type="match status" value="1"/>
</dbReference>
<dbReference type="HOGENOM" id="CLU_053282_0_0_9"/>
<name>E6ME20_9FIRM</name>
<dbReference type="STRING" id="887929.HMP0721_0253"/>
<dbReference type="GO" id="GO:0003677">
    <property type="term" value="F:DNA binding"/>
    <property type="evidence" value="ECO:0007669"/>
    <property type="project" value="UniProtKB-UniRule"/>
</dbReference>
<sequence>MSFSTEVKGELCHLPMTDPGENRAELAGLLATAAIANAVLKFVTESAFVAGRLRKLSRALYGDGGLTLDFDGERPGGRRRLYRIGCEDAAQVQRICRDCRIGEGGRIAKVPPYFLAHQKHLKAYLRGVFLGSGSITDPKKDYHLEIVHKCASLLESMVAILTGYDIKAKLHRRGGDCVLYLKESGSIADFLGLVGAHKAMLRLEDLKIVRGMRNDVNRQVNCDVANLHKTTTAAQSQIDVIRRIDDAVGIAQLPPDLKQLAALRLENPDYSLKELGEQMDPPMPKSAVNYRLNKLKKMAREI</sequence>
<organism evidence="7 8">
    <name type="scientific">Pseudoramibacter alactolyticus ATCC 23263</name>
    <dbReference type="NCBI Taxonomy" id="887929"/>
    <lineage>
        <taxon>Bacteria</taxon>
        <taxon>Bacillati</taxon>
        <taxon>Bacillota</taxon>
        <taxon>Clostridia</taxon>
        <taxon>Eubacteriales</taxon>
        <taxon>Eubacteriaceae</taxon>
        <taxon>Pseudoramibacter</taxon>
    </lineage>
</organism>
<gene>
    <name evidence="4" type="primary">whiA</name>
    <name evidence="7" type="ORF">HMP0721_0253</name>
</gene>
<evidence type="ECO:0000256" key="4">
    <source>
        <dbReference type="HAMAP-Rule" id="MF_01420"/>
    </source>
</evidence>
<evidence type="ECO:0000313" key="8">
    <source>
        <dbReference type="Proteomes" id="UP000004754"/>
    </source>
</evidence>
<keyword evidence="2 4" id="KW-0238">DNA-binding</keyword>
<evidence type="ECO:0000256" key="3">
    <source>
        <dbReference type="ARBA" id="ARBA00023306"/>
    </source>
</evidence>
<dbReference type="GO" id="GO:0043937">
    <property type="term" value="P:regulation of sporulation"/>
    <property type="evidence" value="ECO:0007669"/>
    <property type="project" value="InterPro"/>
</dbReference>
<evidence type="ECO:0000256" key="2">
    <source>
        <dbReference type="ARBA" id="ARBA00023125"/>
    </source>
</evidence>
<dbReference type="RefSeq" id="WP_006597671.1">
    <property type="nucleotide sequence ID" value="NZ_GL622359.1"/>
</dbReference>
<dbReference type="EMBL" id="AEQN01000005">
    <property type="protein sequence ID" value="EFV02779.1"/>
    <property type="molecule type" value="Genomic_DNA"/>
</dbReference>
<keyword evidence="1 4" id="KW-0132">Cell division</keyword>
<dbReference type="InterPro" id="IPR023054">
    <property type="entry name" value="Sporulation_regulator_WhiA_C"/>
</dbReference>
<dbReference type="PANTHER" id="PTHR37307">
    <property type="entry name" value="CELL DIVISION PROTEIN WHIA-RELATED"/>
    <property type="match status" value="1"/>
</dbReference>
<accession>E6ME20</accession>
<dbReference type="Proteomes" id="UP000004754">
    <property type="component" value="Unassembled WGS sequence"/>
</dbReference>
<feature type="domain" description="WhiA LAGLIDADG-like" evidence="6">
    <location>
        <begin position="122"/>
        <end position="213"/>
    </location>
</feature>
<keyword evidence="8" id="KW-1185">Reference proteome</keyword>
<comment type="caution">
    <text evidence="7">The sequence shown here is derived from an EMBL/GenBank/DDBJ whole genome shotgun (WGS) entry which is preliminary data.</text>
</comment>
<dbReference type="Pfam" id="PF02650">
    <property type="entry name" value="HTH_WhiA"/>
    <property type="match status" value="1"/>
</dbReference>
<dbReference type="eggNOG" id="COG1481">
    <property type="taxonomic scope" value="Bacteria"/>
</dbReference>
<dbReference type="HAMAP" id="MF_01420">
    <property type="entry name" value="HTH_type_WhiA"/>
    <property type="match status" value="1"/>
</dbReference>
<comment type="function">
    <text evidence="4">Involved in cell division and chromosome segregation.</text>
</comment>
<evidence type="ECO:0000259" key="6">
    <source>
        <dbReference type="Pfam" id="PF14527"/>
    </source>
</evidence>
<protein>
    <recommendedName>
        <fullName evidence="4">Probable cell division protein WhiA</fullName>
    </recommendedName>
</protein>
<proteinExistence type="inferred from homology"/>
<reference evidence="7 8" key="1">
    <citation type="submission" date="2010-12" db="EMBL/GenBank/DDBJ databases">
        <authorList>
            <person name="Muzny D."/>
            <person name="Qin X."/>
            <person name="Deng J."/>
            <person name="Jiang H."/>
            <person name="Liu Y."/>
            <person name="Qu J."/>
            <person name="Song X.-Z."/>
            <person name="Zhang L."/>
            <person name="Thornton R."/>
            <person name="Coyle M."/>
            <person name="Francisco L."/>
            <person name="Jackson L."/>
            <person name="Javaid M."/>
            <person name="Korchina V."/>
            <person name="Kovar C."/>
            <person name="Mata R."/>
            <person name="Mathew T."/>
            <person name="Ngo R."/>
            <person name="Nguyen L."/>
            <person name="Nguyen N."/>
            <person name="Okwuonu G."/>
            <person name="Ongeri F."/>
            <person name="Pham C."/>
            <person name="Simmons D."/>
            <person name="Wilczek-Boney K."/>
            <person name="Hale W."/>
            <person name="Jakkamsetti A."/>
            <person name="Pham P."/>
            <person name="Ruth R."/>
            <person name="San Lucas F."/>
            <person name="Warren J."/>
            <person name="Zhang J."/>
            <person name="Zhao Z."/>
            <person name="Zhou C."/>
            <person name="Zhu D."/>
            <person name="Lee S."/>
            <person name="Bess C."/>
            <person name="Blankenburg K."/>
            <person name="Forbes L."/>
            <person name="Fu Q."/>
            <person name="Gubbala S."/>
            <person name="Hirani K."/>
            <person name="Jayaseelan J.C."/>
            <person name="Lara F."/>
            <person name="Munidasa M."/>
            <person name="Palculict T."/>
            <person name="Patil S."/>
            <person name="Pu L.-L."/>
            <person name="Saada N."/>
            <person name="Tang L."/>
            <person name="Weissenberger G."/>
            <person name="Zhu Y."/>
            <person name="Hemphill L."/>
            <person name="Shang Y."/>
            <person name="Youmans B."/>
            <person name="Ayvaz T."/>
            <person name="Ross M."/>
            <person name="Santibanez J."/>
            <person name="Aqrawi P."/>
            <person name="Gross S."/>
            <person name="Joshi V."/>
            <person name="Fowler G."/>
            <person name="Nazareth L."/>
            <person name="Reid J."/>
            <person name="Worley K."/>
            <person name="Petrosino J."/>
            <person name="Highlander S."/>
            <person name="Gibbs R."/>
        </authorList>
    </citation>
    <scope>NUCLEOTIDE SEQUENCE [LARGE SCALE GENOMIC DNA]</scope>
    <source>
        <strain evidence="7 8">ATCC 23263</strain>
    </source>
</reference>
<dbReference type="OrthoDB" id="401278at2"/>
<dbReference type="InterPro" id="IPR003802">
    <property type="entry name" value="Sporulation_regulator_WhiA"/>
</dbReference>
<dbReference type="Gene3D" id="3.10.28.10">
    <property type="entry name" value="Homing endonucleases"/>
    <property type="match status" value="1"/>
</dbReference>
<evidence type="ECO:0000313" key="7">
    <source>
        <dbReference type="EMBL" id="EFV02779.1"/>
    </source>
</evidence>
<dbReference type="GO" id="GO:0051301">
    <property type="term" value="P:cell division"/>
    <property type="evidence" value="ECO:0007669"/>
    <property type="project" value="UniProtKB-UniRule"/>
</dbReference>
<keyword evidence="3 4" id="KW-0131">Cell cycle</keyword>
<evidence type="ECO:0000259" key="5">
    <source>
        <dbReference type="Pfam" id="PF02650"/>
    </source>
</evidence>
<dbReference type="Pfam" id="PF14527">
    <property type="entry name" value="LAGLIDADG_WhiA"/>
    <property type="match status" value="1"/>
</dbReference>
<dbReference type="AlphaFoldDB" id="E6ME20"/>
<dbReference type="NCBIfam" id="TIGR00647">
    <property type="entry name" value="DNA_bind_WhiA"/>
    <property type="match status" value="1"/>
</dbReference>